<accession>A0ABX5N1I3</accession>
<gene>
    <name evidence="2" type="ORF">DK873_05535</name>
</gene>
<evidence type="ECO:0000313" key="3">
    <source>
        <dbReference type="Proteomes" id="UP000247698"/>
    </source>
</evidence>
<dbReference type="EMBL" id="QGLG01000002">
    <property type="protein sequence ID" value="PXY84614.1"/>
    <property type="molecule type" value="Genomic_DNA"/>
</dbReference>
<keyword evidence="1" id="KW-0812">Transmembrane</keyword>
<organism evidence="2 3">
    <name type="scientific">Lactobacillus melliventris</name>
    <dbReference type="NCBI Taxonomy" id="1218507"/>
    <lineage>
        <taxon>Bacteria</taxon>
        <taxon>Bacillati</taxon>
        <taxon>Bacillota</taxon>
        <taxon>Bacilli</taxon>
        <taxon>Lactobacillales</taxon>
        <taxon>Lactobacillaceae</taxon>
        <taxon>Lactobacillus</taxon>
    </lineage>
</organism>
<feature type="transmembrane region" description="Helical" evidence="1">
    <location>
        <begin position="20"/>
        <end position="41"/>
    </location>
</feature>
<keyword evidence="1" id="KW-0472">Membrane</keyword>
<comment type="caution">
    <text evidence="2">The sequence shown here is derived from an EMBL/GenBank/DDBJ whole genome shotgun (WGS) entry which is preliminary data.</text>
</comment>
<proteinExistence type="predicted"/>
<keyword evidence="1" id="KW-1133">Transmembrane helix</keyword>
<sequence>MSKLIDKIKNIPVIKKLNSYEVTPVIYWSVLVMILPLLFSLFSIGTIWRVSLLFILANSFISYHVGKLIKKRNLKHYWLLLMPGCFCLIVLIKYANYNFLFGLIYLILEIFGVMDNQIYA</sequence>
<reference evidence="2 3" key="1">
    <citation type="submission" date="2018-05" db="EMBL/GenBank/DDBJ databases">
        <title>Reference genomes for bee gut microbiota database.</title>
        <authorList>
            <person name="Ellegaard K.M."/>
        </authorList>
    </citation>
    <scope>NUCLEOTIDE SEQUENCE [LARGE SCALE GENOMIC DNA]</scope>
    <source>
        <strain evidence="2 3">ESL0184</strain>
    </source>
</reference>
<name>A0ABX5N1I3_9LACO</name>
<evidence type="ECO:0000313" key="2">
    <source>
        <dbReference type="EMBL" id="PXY84614.1"/>
    </source>
</evidence>
<feature type="transmembrane region" description="Helical" evidence="1">
    <location>
        <begin position="47"/>
        <end position="65"/>
    </location>
</feature>
<dbReference type="Proteomes" id="UP000247698">
    <property type="component" value="Unassembled WGS sequence"/>
</dbReference>
<evidence type="ECO:0000256" key="1">
    <source>
        <dbReference type="SAM" id="Phobius"/>
    </source>
</evidence>
<keyword evidence="3" id="KW-1185">Reference proteome</keyword>
<protein>
    <submittedName>
        <fullName evidence="2">Uncharacterized protein</fullName>
    </submittedName>
</protein>